<gene>
    <name evidence="6" type="ORF">ENC19_29120</name>
</gene>
<comment type="subcellular location">
    <subcellularLocation>
        <location evidence="1">Membrane</location>
        <topology evidence="1">Multi-pass membrane protein</topology>
    </subcellularLocation>
</comment>
<reference evidence="6 7" key="1">
    <citation type="submission" date="2020-02" db="EMBL/GenBank/DDBJ databases">
        <title>Draft Genome Sequence of Verrucosispora sp. Strain CWR15, Isolated from Gulf of Mexico Sponge.</title>
        <authorList>
            <person name="Kennedy S.J."/>
            <person name="Cella E."/>
            <person name="Azarian T."/>
            <person name="Baker B.J."/>
            <person name="Shaw L.N."/>
        </authorList>
    </citation>
    <scope>NUCLEOTIDE SEQUENCE [LARGE SCALE GENOMIC DNA]</scope>
    <source>
        <strain evidence="6 7">CWR15</strain>
    </source>
</reference>
<evidence type="ECO:0000256" key="3">
    <source>
        <dbReference type="ARBA" id="ARBA00022989"/>
    </source>
</evidence>
<feature type="transmembrane region" description="Helical" evidence="5">
    <location>
        <begin position="55"/>
        <end position="77"/>
    </location>
</feature>
<evidence type="ECO:0000256" key="2">
    <source>
        <dbReference type="ARBA" id="ARBA00022692"/>
    </source>
</evidence>
<feature type="transmembrane region" description="Helical" evidence="5">
    <location>
        <begin position="34"/>
        <end position="49"/>
    </location>
</feature>
<keyword evidence="3 5" id="KW-1133">Transmembrane helix</keyword>
<keyword evidence="7" id="KW-1185">Reference proteome</keyword>
<dbReference type="Gene3D" id="1.20.1740.10">
    <property type="entry name" value="Amino acid/polyamine transporter I"/>
    <property type="match status" value="1"/>
</dbReference>
<evidence type="ECO:0000256" key="4">
    <source>
        <dbReference type="ARBA" id="ARBA00023136"/>
    </source>
</evidence>
<evidence type="ECO:0000313" key="6">
    <source>
        <dbReference type="EMBL" id="NGM16391.1"/>
    </source>
</evidence>
<name>A0A6M1LDW9_9ACTN</name>
<sequence>LAGVGRTTLAMARHRDLPAGLAAVHPRYRVPHRAELAVAAVVILVVVLGDVRGAIGFSACTVLVYYAITNAAALTLGREPERKLPVQALAVAGLVGCVLLAVNLPLSSVLAGFGVLALGAVWYALRSARR</sequence>
<dbReference type="GO" id="GO:0016020">
    <property type="term" value="C:membrane"/>
    <property type="evidence" value="ECO:0007669"/>
    <property type="project" value="UniProtKB-SubCell"/>
</dbReference>
<dbReference type="EMBL" id="SAIY01000025">
    <property type="protein sequence ID" value="NGM16391.1"/>
    <property type="molecule type" value="Genomic_DNA"/>
</dbReference>
<keyword evidence="2 5" id="KW-0812">Transmembrane</keyword>
<organism evidence="6 7">
    <name type="scientific">Verrucosispora sioxanthis</name>
    <dbReference type="NCBI Taxonomy" id="2499994"/>
    <lineage>
        <taxon>Bacteria</taxon>
        <taxon>Bacillati</taxon>
        <taxon>Actinomycetota</taxon>
        <taxon>Actinomycetes</taxon>
        <taxon>Micromonosporales</taxon>
        <taxon>Micromonosporaceae</taxon>
        <taxon>Micromonospora</taxon>
    </lineage>
</organism>
<evidence type="ECO:0000256" key="5">
    <source>
        <dbReference type="SAM" id="Phobius"/>
    </source>
</evidence>
<feature type="non-terminal residue" evidence="6">
    <location>
        <position position="1"/>
    </location>
</feature>
<accession>A0A6M1LDW9</accession>
<protein>
    <submittedName>
        <fullName evidence="6">Amino acid permease</fullName>
    </submittedName>
</protein>
<dbReference type="AlphaFoldDB" id="A0A6M1LDW9"/>
<comment type="caution">
    <text evidence="6">The sequence shown here is derived from an EMBL/GenBank/DDBJ whole genome shotgun (WGS) entry which is preliminary data.</text>
</comment>
<dbReference type="Proteomes" id="UP000478148">
    <property type="component" value="Unassembled WGS sequence"/>
</dbReference>
<evidence type="ECO:0000256" key="1">
    <source>
        <dbReference type="ARBA" id="ARBA00004141"/>
    </source>
</evidence>
<feature type="transmembrane region" description="Helical" evidence="5">
    <location>
        <begin position="108"/>
        <end position="125"/>
    </location>
</feature>
<evidence type="ECO:0000313" key="7">
    <source>
        <dbReference type="Proteomes" id="UP000478148"/>
    </source>
</evidence>
<dbReference type="PANTHER" id="PTHR42770:SF7">
    <property type="entry name" value="MEMBRANE PROTEIN"/>
    <property type="match status" value="1"/>
</dbReference>
<proteinExistence type="predicted"/>
<dbReference type="PANTHER" id="PTHR42770">
    <property type="entry name" value="AMINO ACID TRANSPORTER-RELATED"/>
    <property type="match status" value="1"/>
</dbReference>
<dbReference type="InterPro" id="IPR050367">
    <property type="entry name" value="APC_superfamily"/>
</dbReference>
<keyword evidence="4 5" id="KW-0472">Membrane</keyword>
<feature type="transmembrane region" description="Helical" evidence="5">
    <location>
        <begin position="84"/>
        <end position="102"/>
    </location>
</feature>